<feature type="region of interest" description="Disordered" evidence="1">
    <location>
        <begin position="218"/>
        <end position="355"/>
    </location>
</feature>
<dbReference type="Proteomes" id="UP000235388">
    <property type="component" value="Unassembled WGS sequence"/>
</dbReference>
<sequence>MSASPSNGTPSLEEGEIFEAPSHRRYSIHDNPLITLGNRLYASARATVVIARFERLARLARRHRPRRAAVHEERARAEIRQSRCLTQPRRHHFGRRPSDGRPSTAPHRETRTRGFAGNIDENVHFDRFSNQNAAHHNRREVYQEQLPQASYPFQPFLPPPSHRPTIAPNHPPPQHHFSSHPPVQGAGFPPQSVCEHGVITHPSSPQYLAGYDLTIQTHQAPVPSTGPDYPTPPPYPSPYPPYNQSHYPPHDPPPPDHLSQPHYPPSGLQPVEYHRESDAGNYPYHGESNAQQHCPTAGQPGPGHTMVKTAFQQNAPAAAKELQRVPHPERGQPPPTSEHVDGQPADTSSAIKRLF</sequence>
<dbReference type="AlphaFoldDB" id="A0A2N5SV59"/>
<feature type="region of interest" description="Disordered" evidence="1">
    <location>
        <begin position="150"/>
        <end position="199"/>
    </location>
</feature>
<proteinExistence type="predicted"/>
<name>A0A2N5SV59_9BASI</name>
<evidence type="ECO:0000313" key="4">
    <source>
        <dbReference type="Proteomes" id="UP000235388"/>
    </source>
</evidence>
<accession>A0A2N5SV59</accession>
<feature type="compositionally biased region" description="Basic and acidic residues" evidence="1">
    <location>
        <begin position="321"/>
        <end position="330"/>
    </location>
</feature>
<feature type="compositionally biased region" description="Polar residues" evidence="1">
    <location>
        <begin position="345"/>
        <end position="355"/>
    </location>
</feature>
<protein>
    <submittedName>
        <fullName evidence="2">Uncharacterized protein</fullName>
    </submittedName>
</protein>
<dbReference type="EMBL" id="PGCJ01000148">
    <property type="protein sequence ID" value="PLW43389.1"/>
    <property type="molecule type" value="Genomic_DNA"/>
</dbReference>
<feature type="region of interest" description="Disordered" evidence="1">
    <location>
        <begin position="86"/>
        <end position="119"/>
    </location>
</feature>
<keyword evidence="4" id="KW-1185">Reference proteome</keyword>
<feature type="compositionally biased region" description="Pro residues" evidence="1">
    <location>
        <begin position="229"/>
        <end position="241"/>
    </location>
</feature>
<evidence type="ECO:0000313" key="3">
    <source>
        <dbReference type="EMBL" id="PLW43389.1"/>
    </source>
</evidence>
<dbReference type="STRING" id="200324.A0A2N5SV59"/>
<reference evidence="2 4" key="1">
    <citation type="submission" date="2017-11" db="EMBL/GenBank/DDBJ databases">
        <title>De novo assembly and phasing of dikaryotic genomes from two isolates of Puccinia coronata f. sp. avenae, the causal agent of oat crown rust.</title>
        <authorList>
            <person name="Miller M.E."/>
            <person name="Zhang Y."/>
            <person name="Omidvar V."/>
            <person name="Sperschneider J."/>
            <person name="Schwessinger B."/>
            <person name="Raley C."/>
            <person name="Palmer J.M."/>
            <person name="Garnica D."/>
            <person name="Upadhyaya N."/>
            <person name="Rathjen J."/>
            <person name="Taylor J.M."/>
            <person name="Park R.F."/>
            <person name="Dodds P.N."/>
            <person name="Hirsch C.D."/>
            <person name="Kianian S.F."/>
            <person name="Figueroa M."/>
        </authorList>
    </citation>
    <scope>NUCLEOTIDE SEQUENCE [LARGE SCALE GENOMIC DNA]</scope>
    <source>
        <strain evidence="2">12NC29</strain>
    </source>
</reference>
<evidence type="ECO:0000256" key="1">
    <source>
        <dbReference type="SAM" id="MobiDB-lite"/>
    </source>
</evidence>
<dbReference type="EMBL" id="PGCJ01000856">
    <property type="protein sequence ID" value="PLW17116.1"/>
    <property type="molecule type" value="Genomic_DNA"/>
</dbReference>
<comment type="caution">
    <text evidence="2">The sequence shown here is derived from an EMBL/GenBank/DDBJ whole genome shotgun (WGS) entry which is preliminary data.</text>
</comment>
<evidence type="ECO:0000313" key="2">
    <source>
        <dbReference type="EMBL" id="PLW17116.1"/>
    </source>
</evidence>
<organism evidence="2 4">
    <name type="scientific">Puccinia coronata f. sp. avenae</name>
    <dbReference type="NCBI Taxonomy" id="200324"/>
    <lineage>
        <taxon>Eukaryota</taxon>
        <taxon>Fungi</taxon>
        <taxon>Dikarya</taxon>
        <taxon>Basidiomycota</taxon>
        <taxon>Pucciniomycotina</taxon>
        <taxon>Pucciniomycetes</taxon>
        <taxon>Pucciniales</taxon>
        <taxon>Pucciniaceae</taxon>
        <taxon>Puccinia</taxon>
    </lineage>
</organism>
<gene>
    <name evidence="3" type="ORF">PCANC_13220</name>
    <name evidence="2" type="ORF">PCANC_14630</name>
</gene>